<dbReference type="GO" id="GO:0090563">
    <property type="term" value="F:protein-phosphocysteine-sugar phosphotransferase activity"/>
    <property type="evidence" value="ECO:0007669"/>
    <property type="project" value="TreeGrafter"/>
</dbReference>
<evidence type="ECO:0000256" key="5">
    <source>
        <dbReference type="ARBA" id="ARBA00022597"/>
    </source>
</evidence>
<sequence length="143" mass="15677">MVILKKENIQLQKAVASSEEAINAAGELLVQEGYVKGNYIEKMHAREEITSTYMGNLLAIPHGTEDSRTEVYESGLSVLLLEEEIDWGGNPVQLVIGIAGKDGEHLDILSKIAIACSEEENVRNLLQSESAEEVLDFFSGVNE</sequence>
<evidence type="ECO:0000256" key="6">
    <source>
        <dbReference type="ARBA" id="ARBA00022679"/>
    </source>
</evidence>
<dbReference type="PROSITE" id="PS51094">
    <property type="entry name" value="PTS_EIIA_TYPE_2"/>
    <property type="match status" value="1"/>
</dbReference>
<gene>
    <name evidence="13" type="ORF">EPH95_09680</name>
</gene>
<dbReference type="CDD" id="cd00211">
    <property type="entry name" value="PTS_IIA_fru"/>
    <property type="match status" value="1"/>
</dbReference>
<keyword evidence="3" id="KW-0813">Transport</keyword>
<evidence type="ECO:0000256" key="10">
    <source>
        <dbReference type="ARBA" id="ARBA00030956"/>
    </source>
</evidence>
<dbReference type="GO" id="GO:0009401">
    <property type="term" value="P:phosphoenolpyruvate-dependent sugar phosphotransferase system"/>
    <property type="evidence" value="ECO:0007669"/>
    <property type="project" value="UniProtKB-KW"/>
</dbReference>
<keyword evidence="4" id="KW-0597">Phosphoprotein</keyword>
<keyword evidence="14" id="KW-1185">Reference proteome</keyword>
<dbReference type="PROSITE" id="PS00372">
    <property type="entry name" value="PTS_EIIA_TYPE_2_HIS"/>
    <property type="match status" value="1"/>
</dbReference>
<dbReference type="EMBL" id="CP035485">
    <property type="protein sequence ID" value="QDI91417.1"/>
    <property type="molecule type" value="Genomic_DNA"/>
</dbReference>
<evidence type="ECO:0000259" key="12">
    <source>
        <dbReference type="PROSITE" id="PS51094"/>
    </source>
</evidence>
<dbReference type="SUPFAM" id="SSF55804">
    <property type="entry name" value="Phoshotransferase/anion transport protein"/>
    <property type="match status" value="1"/>
</dbReference>
<evidence type="ECO:0000256" key="3">
    <source>
        <dbReference type="ARBA" id="ARBA00022448"/>
    </source>
</evidence>
<dbReference type="OrthoDB" id="1640042at2"/>
<dbReference type="GO" id="GO:0005886">
    <property type="term" value="C:plasma membrane"/>
    <property type="evidence" value="ECO:0007669"/>
    <property type="project" value="TreeGrafter"/>
</dbReference>
<dbReference type="InterPro" id="IPR050893">
    <property type="entry name" value="Sugar_PTS"/>
</dbReference>
<evidence type="ECO:0000256" key="4">
    <source>
        <dbReference type="ARBA" id="ARBA00022553"/>
    </source>
</evidence>
<protein>
    <recommendedName>
        <fullName evidence="2">Mannitol-specific phosphotransferase enzyme IIA component</fullName>
    </recommendedName>
    <alternativeName>
        <fullName evidence="10">EIIA</fullName>
    </alternativeName>
    <alternativeName>
        <fullName evidence="11">EIII</fullName>
    </alternativeName>
    <alternativeName>
        <fullName evidence="9">PTS system mannitol-specific EIIA component</fullName>
    </alternativeName>
</protein>
<accession>A0A514LHU6</accession>
<feature type="domain" description="PTS EIIA type-2" evidence="12">
    <location>
        <begin position="2"/>
        <end position="141"/>
    </location>
</feature>
<dbReference type="KEGG" id="sale:EPH95_09680"/>
<evidence type="ECO:0000256" key="8">
    <source>
        <dbReference type="ARBA" id="ARBA00022777"/>
    </source>
</evidence>
<evidence type="ECO:0000256" key="11">
    <source>
        <dbReference type="ARBA" id="ARBA00030962"/>
    </source>
</evidence>
<dbReference type="InterPro" id="IPR002178">
    <property type="entry name" value="PTS_EIIA_type-2_dom"/>
</dbReference>
<dbReference type="PANTHER" id="PTHR30181">
    <property type="entry name" value="MANNITOL PERMEASE IIC COMPONENT"/>
    <property type="match status" value="1"/>
</dbReference>
<dbReference type="Gene3D" id="3.40.930.10">
    <property type="entry name" value="Mannitol-specific EII, Chain A"/>
    <property type="match status" value="1"/>
</dbReference>
<keyword evidence="7" id="KW-0598">Phosphotransferase system</keyword>
<keyword evidence="5" id="KW-0762">Sugar transport</keyword>
<organism evidence="13 14">
    <name type="scientific">Salicibibacter halophilus</name>
    <dbReference type="NCBI Taxonomy" id="2502791"/>
    <lineage>
        <taxon>Bacteria</taxon>
        <taxon>Bacillati</taxon>
        <taxon>Bacillota</taxon>
        <taxon>Bacilli</taxon>
        <taxon>Bacillales</taxon>
        <taxon>Bacillaceae</taxon>
        <taxon>Salicibibacter</taxon>
    </lineage>
</organism>
<dbReference type="Proteomes" id="UP000319756">
    <property type="component" value="Chromosome"/>
</dbReference>
<name>A0A514LHU6_9BACI</name>
<comment type="function">
    <text evidence="1">The phosphoenolpyruvate-dependent sugar phosphotransferase system (sugar PTS), a major carbohydrate active transport system, catalyzes the phosphorylation of incoming sugar substrates concomitantly with their translocation across the cell membrane. The enzyme II CmtAB PTS system is involved in D-mannitol transport.</text>
</comment>
<evidence type="ECO:0000313" key="14">
    <source>
        <dbReference type="Proteomes" id="UP000319756"/>
    </source>
</evidence>
<evidence type="ECO:0000256" key="2">
    <source>
        <dbReference type="ARBA" id="ARBA00014783"/>
    </source>
</evidence>
<proteinExistence type="predicted"/>
<evidence type="ECO:0000256" key="7">
    <source>
        <dbReference type="ARBA" id="ARBA00022683"/>
    </source>
</evidence>
<dbReference type="Pfam" id="PF00359">
    <property type="entry name" value="PTS_EIIA_2"/>
    <property type="match status" value="1"/>
</dbReference>
<dbReference type="AlphaFoldDB" id="A0A514LHU6"/>
<dbReference type="RefSeq" id="WP_142089496.1">
    <property type="nucleotide sequence ID" value="NZ_CP035485.1"/>
</dbReference>
<keyword evidence="6" id="KW-0808">Transferase</keyword>
<evidence type="ECO:0000256" key="1">
    <source>
        <dbReference type="ARBA" id="ARBA00002434"/>
    </source>
</evidence>
<evidence type="ECO:0000256" key="9">
    <source>
        <dbReference type="ARBA" id="ARBA00029908"/>
    </source>
</evidence>
<dbReference type="InterPro" id="IPR016152">
    <property type="entry name" value="PTrfase/Anion_transptr"/>
</dbReference>
<dbReference type="GO" id="GO:0016301">
    <property type="term" value="F:kinase activity"/>
    <property type="evidence" value="ECO:0007669"/>
    <property type="project" value="UniProtKB-KW"/>
</dbReference>
<keyword evidence="8" id="KW-0418">Kinase</keyword>
<evidence type="ECO:0000313" key="13">
    <source>
        <dbReference type="EMBL" id="QDI91417.1"/>
    </source>
</evidence>
<reference evidence="14" key="1">
    <citation type="submission" date="2019-01" db="EMBL/GenBank/DDBJ databases">
        <title>Genomic analysis of Salicibibacter sp. NKC3-5.</title>
        <authorList>
            <person name="Oh Y.J."/>
        </authorList>
    </citation>
    <scope>NUCLEOTIDE SEQUENCE [LARGE SCALE GENOMIC DNA]</scope>
    <source>
        <strain evidence="14">NKC3-5</strain>
    </source>
</reference>
<dbReference type="PANTHER" id="PTHR30181:SF2">
    <property type="entry name" value="PTS SYSTEM MANNITOL-SPECIFIC EIICBA COMPONENT"/>
    <property type="match status" value="1"/>
</dbReference>